<keyword evidence="1" id="KW-0472">Membrane</keyword>
<gene>
    <name evidence="2" type="ORF">AVEN_246905_1</name>
</gene>
<dbReference type="Proteomes" id="UP000499080">
    <property type="component" value="Unassembled WGS sequence"/>
</dbReference>
<sequence>MTRPWVNTPKIFTYPLGVYPPHVTGHMRESSGEATPTGYIRNHNKNIFVSLFIVIVFTDSYCTSWMDMGQRVHRQLLYQLDGHGITCSPTATVPVGWTWDNVFTDRWMKVT</sequence>
<organism evidence="2 3">
    <name type="scientific">Araneus ventricosus</name>
    <name type="common">Orbweaver spider</name>
    <name type="synonym">Epeira ventricosa</name>
    <dbReference type="NCBI Taxonomy" id="182803"/>
    <lineage>
        <taxon>Eukaryota</taxon>
        <taxon>Metazoa</taxon>
        <taxon>Ecdysozoa</taxon>
        <taxon>Arthropoda</taxon>
        <taxon>Chelicerata</taxon>
        <taxon>Arachnida</taxon>
        <taxon>Araneae</taxon>
        <taxon>Araneomorphae</taxon>
        <taxon>Entelegynae</taxon>
        <taxon>Araneoidea</taxon>
        <taxon>Araneidae</taxon>
        <taxon>Araneus</taxon>
    </lineage>
</organism>
<comment type="caution">
    <text evidence="2">The sequence shown here is derived from an EMBL/GenBank/DDBJ whole genome shotgun (WGS) entry which is preliminary data.</text>
</comment>
<name>A0A4Y2PJL4_ARAVE</name>
<feature type="transmembrane region" description="Helical" evidence="1">
    <location>
        <begin position="47"/>
        <end position="66"/>
    </location>
</feature>
<dbReference type="AlphaFoldDB" id="A0A4Y2PJL4"/>
<dbReference type="EMBL" id="BGPR01011446">
    <property type="protein sequence ID" value="GBN51371.1"/>
    <property type="molecule type" value="Genomic_DNA"/>
</dbReference>
<keyword evidence="1" id="KW-1133">Transmembrane helix</keyword>
<keyword evidence="1" id="KW-0812">Transmembrane</keyword>
<reference evidence="2 3" key="1">
    <citation type="journal article" date="2019" name="Sci. Rep.">
        <title>Orb-weaving spider Araneus ventricosus genome elucidates the spidroin gene catalogue.</title>
        <authorList>
            <person name="Kono N."/>
            <person name="Nakamura H."/>
            <person name="Ohtoshi R."/>
            <person name="Moran D.A.P."/>
            <person name="Shinohara A."/>
            <person name="Yoshida Y."/>
            <person name="Fujiwara M."/>
            <person name="Mori M."/>
            <person name="Tomita M."/>
            <person name="Arakawa K."/>
        </authorList>
    </citation>
    <scope>NUCLEOTIDE SEQUENCE [LARGE SCALE GENOMIC DNA]</scope>
</reference>
<evidence type="ECO:0000313" key="3">
    <source>
        <dbReference type="Proteomes" id="UP000499080"/>
    </source>
</evidence>
<evidence type="ECO:0000313" key="2">
    <source>
        <dbReference type="EMBL" id="GBN51371.1"/>
    </source>
</evidence>
<protein>
    <submittedName>
        <fullName evidence="2">Uncharacterized protein</fullName>
    </submittedName>
</protein>
<proteinExistence type="predicted"/>
<evidence type="ECO:0000256" key="1">
    <source>
        <dbReference type="SAM" id="Phobius"/>
    </source>
</evidence>
<accession>A0A4Y2PJL4</accession>
<keyword evidence="3" id="KW-1185">Reference proteome</keyword>